<dbReference type="GO" id="GO:0008033">
    <property type="term" value="P:tRNA processing"/>
    <property type="evidence" value="ECO:0007669"/>
    <property type="project" value="UniProtKB-KW"/>
</dbReference>
<proteinExistence type="inferred from homology"/>
<evidence type="ECO:0000256" key="4">
    <source>
        <dbReference type="SAM" id="MobiDB-lite"/>
    </source>
</evidence>
<comment type="similarity">
    <text evidence="1">Belongs to the pseudouridine synthase TruD family.</text>
</comment>
<feature type="compositionally biased region" description="Basic and acidic residues" evidence="4">
    <location>
        <begin position="59"/>
        <end position="73"/>
    </location>
</feature>
<dbReference type="PIRSF" id="PIRSF037016">
    <property type="entry name" value="Pseudouridin_synth_euk_prd"/>
    <property type="match status" value="1"/>
</dbReference>
<evidence type="ECO:0000259" key="5">
    <source>
        <dbReference type="PROSITE" id="PS50984"/>
    </source>
</evidence>
<dbReference type="Gene3D" id="3.30.2350.20">
    <property type="entry name" value="TruD, catalytic domain"/>
    <property type="match status" value="2"/>
</dbReference>
<dbReference type="SUPFAM" id="SSF55120">
    <property type="entry name" value="Pseudouridine synthase"/>
    <property type="match status" value="1"/>
</dbReference>
<feature type="region of interest" description="Disordered" evidence="4">
    <location>
        <begin position="721"/>
        <end position="741"/>
    </location>
</feature>
<protein>
    <submittedName>
        <fullName evidence="6">tRNA pseudouridine synthase D, putative</fullName>
    </submittedName>
</protein>
<dbReference type="InterPro" id="IPR020119">
    <property type="entry name" value="PsdUridine_synth_TruD_CS"/>
</dbReference>
<dbReference type="InterPro" id="IPR020103">
    <property type="entry name" value="PsdUridine_synth_cat_dom_sf"/>
</dbReference>
<dbReference type="PANTHER" id="PTHR13326">
    <property type="entry name" value="TRNA PSEUDOURIDINE SYNTHASE D"/>
    <property type="match status" value="1"/>
</dbReference>
<dbReference type="CDD" id="cd02576">
    <property type="entry name" value="PseudoU_synth_ScPUS7"/>
    <property type="match status" value="1"/>
</dbReference>
<dbReference type="GO" id="GO:0005634">
    <property type="term" value="C:nucleus"/>
    <property type="evidence" value="ECO:0007669"/>
    <property type="project" value="TreeGrafter"/>
</dbReference>
<evidence type="ECO:0000313" key="6">
    <source>
        <dbReference type="EMBL" id="GIX62305.1"/>
    </source>
</evidence>
<name>A0AAV4LR05_BABCB</name>
<keyword evidence="2" id="KW-0819">tRNA processing</keyword>
<feature type="domain" description="TRUD" evidence="5">
    <location>
        <begin position="485"/>
        <end position="818"/>
    </location>
</feature>
<dbReference type="GO" id="GO:0001522">
    <property type="term" value="P:pseudouridine synthesis"/>
    <property type="evidence" value="ECO:0007669"/>
    <property type="project" value="InterPro"/>
</dbReference>
<gene>
    <name evidence="6" type="ORF">BcabD6B2_17400</name>
</gene>
<dbReference type="InterPro" id="IPR042214">
    <property type="entry name" value="TruD_catalytic"/>
</dbReference>
<keyword evidence="3" id="KW-0413">Isomerase</keyword>
<evidence type="ECO:0000313" key="7">
    <source>
        <dbReference type="Proteomes" id="UP001497744"/>
    </source>
</evidence>
<organism evidence="6 7">
    <name type="scientific">Babesia caballi</name>
    <dbReference type="NCBI Taxonomy" id="5871"/>
    <lineage>
        <taxon>Eukaryota</taxon>
        <taxon>Sar</taxon>
        <taxon>Alveolata</taxon>
        <taxon>Apicomplexa</taxon>
        <taxon>Aconoidasida</taxon>
        <taxon>Piroplasmida</taxon>
        <taxon>Babesiidae</taxon>
        <taxon>Babesia</taxon>
    </lineage>
</organism>
<accession>A0AAV4LR05</accession>
<dbReference type="GeneID" id="94193786"/>
<dbReference type="AlphaFoldDB" id="A0AAV4LR05"/>
<dbReference type="RefSeq" id="XP_067714374.1">
    <property type="nucleotide sequence ID" value="XM_067858273.1"/>
</dbReference>
<evidence type="ECO:0000256" key="2">
    <source>
        <dbReference type="ARBA" id="ARBA00022694"/>
    </source>
</evidence>
<feature type="region of interest" description="Disordered" evidence="4">
    <location>
        <begin position="534"/>
        <end position="631"/>
    </location>
</feature>
<feature type="compositionally biased region" description="Basic and acidic residues" evidence="4">
    <location>
        <begin position="574"/>
        <end position="583"/>
    </location>
</feature>
<dbReference type="InterPro" id="IPR011760">
    <property type="entry name" value="PsdUridine_synth_TruD_insert"/>
</dbReference>
<reference evidence="6 7" key="1">
    <citation type="submission" date="2021-06" db="EMBL/GenBank/DDBJ databases">
        <title>Genome sequence of Babesia caballi.</title>
        <authorList>
            <person name="Yamagishi J."/>
            <person name="Kidaka T."/>
            <person name="Ochi A."/>
        </authorList>
    </citation>
    <scope>NUCLEOTIDE SEQUENCE [LARGE SCALE GENOMIC DNA]</scope>
    <source>
        <strain evidence="6">USDA-D6B2</strain>
    </source>
</reference>
<dbReference type="PANTHER" id="PTHR13326:SF21">
    <property type="entry name" value="PSEUDOURIDYLATE SYNTHASE PUS7L"/>
    <property type="match status" value="1"/>
</dbReference>
<dbReference type="PROSITE" id="PS50984">
    <property type="entry name" value="TRUD"/>
    <property type="match status" value="1"/>
</dbReference>
<feature type="region of interest" description="Disordered" evidence="4">
    <location>
        <begin position="56"/>
        <end position="90"/>
    </location>
</feature>
<evidence type="ECO:0000256" key="3">
    <source>
        <dbReference type="ARBA" id="ARBA00023235"/>
    </source>
</evidence>
<dbReference type="GO" id="GO:0003723">
    <property type="term" value="F:RNA binding"/>
    <property type="evidence" value="ECO:0007669"/>
    <property type="project" value="InterPro"/>
</dbReference>
<keyword evidence="7" id="KW-1185">Reference proteome</keyword>
<dbReference type="GO" id="GO:0009982">
    <property type="term" value="F:pseudouridine synthase activity"/>
    <property type="evidence" value="ECO:0007669"/>
    <property type="project" value="InterPro"/>
</dbReference>
<feature type="compositionally biased region" description="Low complexity" evidence="4">
    <location>
        <begin position="591"/>
        <end position="608"/>
    </location>
</feature>
<dbReference type="Pfam" id="PF01142">
    <property type="entry name" value="TruD"/>
    <property type="match status" value="2"/>
</dbReference>
<dbReference type="PROSITE" id="PS01268">
    <property type="entry name" value="UPF0024"/>
    <property type="match status" value="1"/>
</dbReference>
<sequence>MRIPFGPNVDCVYVATAHLDSVVTRRNSPSSLRIRAVPGSNVRTKNEVNHITEGVPTCHIEDSGKPRDRETSHGEQLLHTSSADYRASGRNPPVKMEAMCDIEEGALPLLGKSRLLGMGSTMVELMMPNVYTERVEGYIKYIPEDFVVNEIDLNGNVVVARRTAHRHVAAMALQHERSRTSGESFLKLRKIGNRMGTMKYPATMFTPEDCRRLDGLLDELVKHMGDREGPNISAKNPPFCLVVLQESENPKELRTQVHAFIRENLPFLDSVAHMMSKLRDQEHADYVERHLSDAERADDVRHLIKVFPRPACVRCIQNVRRGPDDWVNDVLKDMPPTGMPTLKGVVSHLDLTDYSKVPPDSKERQKLKQYLHFNVQKRDRSTHEITHMLCRAMRRSSHDIFTAGNKDRRAVTTQRFCMRRAKIEDFVSAMTHPKWIDSVVVSDFHYSAERLRLGDLRGNTFWVTVRGVSNVQQALLNLESLRFNGFLNYFGLQRFGSLQVGTHVVGAAMLRRDYEDVARLIVNDETAMERYLTQRKAAAAREQDGSSPENPGADALGEEHQGDGAPGKKGAKRRREERYRRLSGDNGGANGASEGSVSNGGEVVGVGEQDSDAPAEAGGSSADEDAAEDPGTVVEADTLLKVASRSSFIERELLNGMERNKPIEEVLRRIPANVLSIYVHAAQSLVFNFVLTERLKKYGPKPVPGDFVIRSSQLPLTTSIEGEAAEGSPSDQEAAAPAGSEQMEQQAYVVSGDDLERWSLYDVVLPLPGDNVDYPEFLRPVYERVVRDHFGMSLGMFATVIDGLPPHLKGRERCLVGVGGGYRHVVARAHGLQYYVVPELAPSGALVAKGQSPYICLRNQLRRPAESEQDSQLQRVGTDGDARADYVDYKLATRSTLVVSCALPKSCYLTCALREVLADESLERQYIA</sequence>
<dbReference type="EMBL" id="BPLF01000001">
    <property type="protein sequence ID" value="GIX62305.1"/>
    <property type="molecule type" value="Genomic_DNA"/>
</dbReference>
<evidence type="ECO:0000256" key="1">
    <source>
        <dbReference type="ARBA" id="ARBA00007953"/>
    </source>
</evidence>
<dbReference type="Proteomes" id="UP001497744">
    <property type="component" value="Unassembled WGS sequence"/>
</dbReference>
<comment type="caution">
    <text evidence="6">The sequence shown here is derived from an EMBL/GenBank/DDBJ whole genome shotgun (WGS) entry which is preliminary data.</text>
</comment>
<dbReference type="InterPro" id="IPR001656">
    <property type="entry name" value="PsdUridine_synth_TruD"/>
</dbReference>